<keyword evidence="4" id="KW-1185">Reference proteome</keyword>
<feature type="transmembrane region" description="Helical" evidence="2">
    <location>
        <begin position="236"/>
        <end position="256"/>
    </location>
</feature>
<evidence type="ECO:0000256" key="2">
    <source>
        <dbReference type="SAM" id="Phobius"/>
    </source>
</evidence>
<keyword evidence="2" id="KW-0812">Transmembrane</keyword>
<sequence length="499" mass="52286">MVRSGSTSTSSRFVIESSEVDESREPRVPWPWPVVVVVAAAVAILVQWLAFAGIIVPEWLASDGRSFPNILATASSLWLSGHGVPIDIIGVHIGLIPLGLTCVSVLLGEEACRYGARVLWHRHHKKPSGRRVGEVVALHTTVEVVAAIIMAAGAATSHWVIAVVGALLIGLGSGFVGACRGAHISPFSRLPRWARGLPSAVGSTVAVCVAGGSAALAVALLIHGDRVIQLHHQMGATGWGGFCLILVQLAWLPTMALWGTAWMMGPGFAFGTGTFVSPLGTHLGIVPALPVLGALPSNGPLNPAACAWFAVPVIAAIIGGVLIMKSLPEAGFEIGAGLGALSGLISGVVVGVLGLLSRGSLGDGRLSEVGTIMPATAGCAVGILTLVTMLCGFAIGLTRRLRSEESRQVRAERRQERQKKRAIKAEEKARNRAAKKQQDKRQQSVEKKPDAGQESEPIQDEASSDTANSTDDEALGHDIYDSIQSAQDAPDDEDTIRRP</sequence>
<evidence type="ECO:0008006" key="5">
    <source>
        <dbReference type="Google" id="ProtNLM"/>
    </source>
</evidence>
<feature type="transmembrane region" description="Helical" evidence="2">
    <location>
        <begin position="336"/>
        <end position="355"/>
    </location>
</feature>
<feature type="transmembrane region" description="Helical" evidence="2">
    <location>
        <begin position="375"/>
        <end position="397"/>
    </location>
</feature>
<feature type="transmembrane region" description="Helical" evidence="2">
    <location>
        <begin position="200"/>
        <end position="224"/>
    </location>
</feature>
<reference evidence="3 4" key="1">
    <citation type="submission" date="2019-08" db="EMBL/GenBank/DDBJ databases">
        <title>In-depth cultivation of the pig gut microbiome towards novel bacterial diversity and tailored functional studies.</title>
        <authorList>
            <person name="Wylensek D."/>
            <person name="Hitch T.C.A."/>
            <person name="Clavel T."/>
        </authorList>
    </citation>
    <scope>NUCLEOTIDE SEQUENCE [LARGE SCALE GENOMIC DNA]</scope>
    <source>
        <strain evidence="3 4">WCA-380-WT-3A</strain>
    </source>
</reference>
<feature type="transmembrane region" description="Helical" evidence="2">
    <location>
        <begin position="132"/>
        <end position="153"/>
    </location>
</feature>
<accession>A0A7K0J7T5</accession>
<gene>
    <name evidence="3" type="ORF">FYJ43_08155</name>
</gene>
<dbReference type="RefSeq" id="WP_154563784.1">
    <property type="nucleotide sequence ID" value="NZ_VUMG01000003.1"/>
</dbReference>
<feature type="transmembrane region" description="Helical" evidence="2">
    <location>
        <begin position="30"/>
        <end position="56"/>
    </location>
</feature>
<organism evidence="3 4">
    <name type="scientific">Cutibacterium porci</name>
    <dbReference type="NCBI Taxonomy" id="2605781"/>
    <lineage>
        <taxon>Bacteria</taxon>
        <taxon>Bacillati</taxon>
        <taxon>Actinomycetota</taxon>
        <taxon>Actinomycetes</taxon>
        <taxon>Propionibacteriales</taxon>
        <taxon>Propionibacteriaceae</taxon>
        <taxon>Cutibacterium</taxon>
    </lineage>
</organism>
<protein>
    <recommendedName>
        <fullName evidence="5">Integral membrane protein</fullName>
    </recommendedName>
</protein>
<feature type="transmembrane region" description="Helical" evidence="2">
    <location>
        <begin position="159"/>
        <end position="179"/>
    </location>
</feature>
<dbReference type="EMBL" id="VUMG01000003">
    <property type="protein sequence ID" value="MSS46010.1"/>
    <property type="molecule type" value="Genomic_DNA"/>
</dbReference>
<evidence type="ECO:0000313" key="3">
    <source>
        <dbReference type="EMBL" id="MSS46010.1"/>
    </source>
</evidence>
<dbReference type="Proteomes" id="UP000466104">
    <property type="component" value="Unassembled WGS sequence"/>
</dbReference>
<evidence type="ECO:0000256" key="1">
    <source>
        <dbReference type="SAM" id="MobiDB-lite"/>
    </source>
</evidence>
<feature type="compositionally biased region" description="Basic and acidic residues" evidence="1">
    <location>
        <begin position="423"/>
        <end position="451"/>
    </location>
</feature>
<keyword evidence="2" id="KW-0472">Membrane</keyword>
<comment type="caution">
    <text evidence="3">The sequence shown here is derived from an EMBL/GenBank/DDBJ whole genome shotgun (WGS) entry which is preliminary data.</text>
</comment>
<feature type="region of interest" description="Disordered" evidence="1">
    <location>
        <begin position="404"/>
        <end position="499"/>
    </location>
</feature>
<evidence type="ECO:0000313" key="4">
    <source>
        <dbReference type="Proteomes" id="UP000466104"/>
    </source>
</evidence>
<dbReference type="InterPro" id="IPR045931">
    <property type="entry name" value="DUF6350"/>
</dbReference>
<feature type="compositionally biased region" description="Acidic residues" evidence="1">
    <location>
        <begin position="489"/>
        <end position="499"/>
    </location>
</feature>
<name>A0A7K0J7T5_9ACTN</name>
<dbReference type="AlphaFoldDB" id="A0A7K0J7T5"/>
<feature type="transmembrane region" description="Helical" evidence="2">
    <location>
        <begin position="301"/>
        <end position="324"/>
    </location>
</feature>
<proteinExistence type="predicted"/>
<feature type="transmembrane region" description="Helical" evidence="2">
    <location>
        <begin position="268"/>
        <end position="289"/>
    </location>
</feature>
<feature type="compositionally biased region" description="Basic and acidic residues" evidence="1">
    <location>
        <begin position="404"/>
        <end position="415"/>
    </location>
</feature>
<dbReference type="Pfam" id="PF19877">
    <property type="entry name" value="DUF6350"/>
    <property type="match status" value="1"/>
</dbReference>
<keyword evidence="2" id="KW-1133">Transmembrane helix</keyword>